<sequence length="103" mass="10587">MVAVRARCSDAQPTAAVSGRAKWPLSGPDRAVPPARPRRSALDIQPPGSVDVPGGVNAVTVRLATRHVAAPGGFRLGPSGGRRGAQFHSSDTAAKVQRGRDGD</sequence>
<comment type="caution">
    <text evidence="2">The sequence shown here is derived from an EMBL/GenBank/DDBJ whole genome shotgun (WGS) entry which is preliminary data.</text>
</comment>
<dbReference type="EMBL" id="BMUE01000007">
    <property type="protein sequence ID" value="GGW56590.1"/>
    <property type="molecule type" value="Genomic_DNA"/>
</dbReference>
<evidence type="ECO:0000256" key="1">
    <source>
        <dbReference type="SAM" id="MobiDB-lite"/>
    </source>
</evidence>
<gene>
    <name evidence="2" type="ORF">GCM10010503_37220</name>
</gene>
<evidence type="ECO:0000313" key="3">
    <source>
        <dbReference type="Proteomes" id="UP000620224"/>
    </source>
</evidence>
<dbReference type="AlphaFoldDB" id="A0A918J977"/>
<feature type="region of interest" description="Disordered" evidence="1">
    <location>
        <begin position="71"/>
        <end position="103"/>
    </location>
</feature>
<name>A0A918J977_9ACTN</name>
<accession>A0A918J977</accession>
<organism evidence="2 3">
    <name type="scientific">Streptomyces lucensis JCM 4490</name>
    <dbReference type="NCBI Taxonomy" id="1306176"/>
    <lineage>
        <taxon>Bacteria</taxon>
        <taxon>Bacillati</taxon>
        <taxon>Actinomycetota</taxon>
        <taxon>Actinomycetes</taxon>
        <taxon>Kitasatosporales</taxon>
        <taxon>Streptomycetaceae</taxon>
        <taxon>Streptomyces</taxon>
    </lineage>
</organism>
<reference evidence="2" key="1">
    <citation type="journal article" date="2014" name="Int. J. Syst. Evol. Microbiol.">
        <title>Complete genome sequence of Corynebacterium casei LMG S-19264T (=DSM 44701T), isolated from a smear-ripened cheese.</title>
        <authorList>
            <consortium name="US DOE Joint Genome Institute (JGI-PGF)"/>
            <person name="Walter F."/>
            <person name="Albersmeier A."/>
            <person name="Kalinowski J."/>
            <person name="Ruckert C."/>
        </authorList>
    </citation>
    <scope>NUCLEOTIDE SEQUENCE</scope>
    <source>
        <strain evidence="2">JCM 4490</strain>
    </source>
</reference>
<feature type="compositionally biased region" description="Gly residues" evidence="1">
    <location>
        <begin position="74"/>
        <end position="83"/>
    </location>
</feature>
<feature type="region of interest" description="Disordered" evidence="1">
    <location>
        <begin position="1"/>
        <end position="53"/>
    </location>
</feature>
<dbReference type="Proteomes" id="UP000620224">
    <property type="component" value="Unassembled WGS sequence"/>
</dbReference>
<keyword evidence="3" id="KW-1185">Reference proteome</keyword>
<reference evidence="2" key="2">
    <citation type="submission" date="2020-09" db="EMBL/GenBank/DDBJ databases">
        <authorList>
            <person name="Sun Q."/>
            <person name="Ohkuma M."/>
        </authorList>
    </citation>
    <scope>NUCLEOTIDE SEQUENCE</scope>
    <source>
        <strain evidence="2">JCM 4490</strain>
    </source>
</reference>
<proteinExistence type="predicted"/>
<evidence type="ECO:0000313" key="2">
    <source>
        <dbReference type="EMBL" id="GGW56590.1"/>
    </source>
</evidence>
<protein>
    <submittedName>
        <fullName evidence="2">Uncharacterized protein</fullName>
    </submittedName>
</protein>